<evidence type="ECO:0000256" key="4">
    <source>
        <dbReference type="ARBA" id="ARBA00022481"/>
    </source>
</evidence>
<proteinExistence type="inferred from homology"/>
<evidence type="ECO:0000256" key="8">
    <source>
        <dbReference type="NCBIfam" id="TIGR00019"/>
    </source>
</evidence>
<dbReference type="GO" id="GO:0016149">
    <property type="term" value="F:translation release factor activity, codon specific"/>
    <property type="evidence" value="ECO:0007669"/>
    <property type="project" value="UniProtKB-UniRule"/>
</dbReference>
<feature type="domain" description="Prokaryotic-type class I peptide chain release factors" evidence="10">
    <location>
        <begin position="228"/>
        <end position="244"/>
    </location>
</feature>
<evidence type="ECO:0000256" key="2">
    <source>
        <dbReference type="ARBA" id="ARBA00004496"/>
    </source>
</evidence>
<evidence type="ECO:0000256" key="3">
    <source>
        <dbReference type="ARBA" id="ARBA00010835"/>
    </source>
</evidence>
<dbReference type="Gene3D" id="3.30.160.20">
    <property type="match status" value="1"/>
</dbReference>
<comment type="PTM">
    <text evidence="7">Methylated by PrmC. Methylation increases the termination efficiency of RF1.</text>
</comment>
<keyword evidence="4 7" id="KW-0488">Methylation</keyword>
<dbReference type="KEGG" id="asol:BEN76_02540"/>
<dbReference type="FunFam" id="3.30.160.20:FF:000004">
    <property type="entry name" value="Peptide chain release factor 1"/>
    <property type="match status" value="1"/>
</dbReference>
<dbReference type="HAMAP" id="MF_00093">
    <property type="entry name" value="Rel_fac_1"/>
    <property type="match status" value="1"/>
</dbReference>
<dbReference type="AlphaFoldDB" id="A0A1P8EFI7"/>
<name>A0A1P8EFI7_9GAMM</name>
<keyword evidence="6 7" id="KW-0648">Protein biosynthesis</keyword>
<gene>
    <name evidence="7 12" type="primary">prfA</name>
    <name evidence="11" type="ORF">BEN76_02540</name>
    <name evidence="12" type="ORF">RHP80_09945</name>
</gene>
<dbReference type="Gene3D" id="3.30.70.1660">
    <property type="match status" value="1"/>
</dbReference>
<evidence type="ECO:0000313" key="13">
    <source>
        <dbReference type="Proteomes" id="UP000185674"/>
    </source>
</evidence>
<comment type="similarity">
    <text evidence="3 7">Belongs to the prokaryotic/mitochondrial release factor family.</text>
</comment>
<reference evidence="12" key="2">
    <citation type="submission" date="2023-09" db="EMBL/GenBank/DDBJ databases">
        <title>Acinetobacter soli.</title>
        <authorList>
            <person name="Kim B."/>
            <person name="Kim D."/>
            <person name="Park D."/>
        </authorList>
    </citation>
    <scope>NUCLEOTIDE SEQUENCE</scope>
    <source>
        <strain evidence="12">2023.05</strain>
    </source>
</reference>
<comment type="function">
    <text evidence="1 7">Peptide chain release factor 1 directs the termination of translation in response to the peptide chain termination codons UAG and UAA.</text>
</comment>
<dbReference type="EMBL" id="CP016896">
    <property type="protein sequence ID" value="APV34958.1"/>
    <property type="molecule type" value="Genomic_DNA"/>
</dbReference>
<dbReference type="eggNOG" id="COG0216">
    <property type="taxonomic scope" value="Bacteria"/>
</dbReference>
<dbReference type="GO" id="GO:0005829">
    <property type="term" value="C:cytosol"/>
    <property type="evidence" value="ECO:0007669"/>
    <property type="project" value="UniProtKB-ARBA"/>
</dbReference>
<comment type="subcellular location">
    <subcellularLocation>
        <location evidence="2 7">Cytoplasm</location>
    </subcellularLocation>
</comment>
<evidence type="ECO:0000256" key="6">
    <source>
        <dbReference type="ARBA" id="ARBA00022917"/>
    </source>
</evidence>
<dbReference type="InterPro" id="IPR005139">
    <property type="entry name" value="PCRF"/>
</dbReference>
<keyword evidence="5 7" id="KW-0963">Cytoplasm</keyword>
<evidence type="ECO:0000256" key="7">
    <source>
        <dbReference type="HAMAP-Rule" id="MF_00093"/>
    </source>
</evidence>
<dbReference type="NCBIfam" id="TIGR00019">
    <property type="entry name" value="prfA"/>
    <property type="match status" value="1"/>
</dbReference>
<evidence type="ECO:0000256" key="1">
    <source>
        <dbReference type="ARBA" id="ARBA00002986"/>
    </source>
</evidence>
<dbReference type="PANTHER" id="PTHR43804">
    <property type="entry name" value="LD18447P"/>
    <property type="match status" value="1"/>
</dbReference>
<keyword evidence="9" id="KW-0175">Coiled coil</keyword>
<evidence type="ECO:0000313" key="11">
    <source>
        <dbReference type="EMBL" id="APV34958.1"/>
    </source>
</evidence>
<dbReference type="InterPro" id="IPR050057">
    <property type="entry name" value="Prokaryotic/Mito_RF"/>
</dbReference>
<feature type="coiled-coil region" evidence="9">
    <location>
        <begin position="2"/>
        <end position="29"/>
    </location>
</feature>
<dbReference type="FunFam" id="3.30.70.1660:FF:000004">
    <property type="entry name" value="Peptide chain release factor 1"/>
    <property type="match status" value="1"/>
</dbReference>
<dbReference type="SUPFAM" id="SSF75620">
    <property type="entry name" value="Release factor"/>
    <property type="match status" value="1"/>
</dbReference>
<dbReference type="PROSITE" id="PS00745">
    <property type="entry name" value="RF_PROK_I"/>
    <property type="match status" value="1"/>
</dbReference>
<dbReference type="EMBL" id="CP134206">
    <property type="protein sequence ID" value="WND04548.1"/>
    <property type="molecule type" value="Genomic_DNA"/>
</dbReference>
<dbReference type="Pfam" id="PF00472">
    <property type="entry name" value="RF-1"/>
    <property type="match status" value="1"/>
</dbReference>
<dbReference type="Proteomes" id="UP000185674">
    <property type="component" value="Chromosome"/>
</dbReference>
<sequence length="362" mass="40733">MKESLRLRLDQLCDRHEELNALLADAEVISDNKRFRKLSREHSDLNEIVQVWGQYRQAEEDIKTAEEMLEDPDFKDMAQEEIKENRALIETLEGQLNILMIPKDPNDANAAYLEIRAGTGGDEAAIFSGDLFRMYSKYAETQGWRIEVLSENEGEHGGYKEVICRVDGDSVYGRLKFESGAHRVQRVPATESQGRVHTSACTVAILPEVDVDTTVEINAADLRIDTYRASGAGGQHVNKTDSAVRITHIPTGVVVECQEERSQHKNKAKALALLASRLENAKRAAQESATSEMRRDLVGSGDRSERIRTYNYPQGRMTDHRINLTLYKLDAIMEGDLTELLDSLHREYQADQLAMLAQENGG</sequence>
<evidence type="ECO:0000259" key="10">
    <source>
        <dbReference type="PROSITE" id="PS00745"/>
    </source>
</evidence>
<dbReference type="InterPro" id="IPR045853">
    <property type="entry name" value="Pep_chain_release_fac_I_sf"/>
</dbReference>
<dbReference type="Pfam" id="PF03462">
    <property type="entry name" value="PCRF"/>
    <property type="match status" value="1"/>
</dbReference>
<dbReference type="NCBIfam" id="NF001859">
    <property type="entry name" value="PRK00591.1"/>
    <property type="match status" value="1"/>
</dbReference>
<dbReference type="GeneID" id="67511584"/>
<dbReference type="InterPro" id="IPR000352">
    <property type="entry name" value="Pep_chain_release_fac_I"/>
</dbReference>
<dbReference type="STRING" id="487316.BEN76_02540"/>
<accession>A0A1P8EFI7</accession>
<organism evidence="11 13">
    <name type="scientific">Acinetobacter soli</name>
    <dbReference type="NCBI Taxonomy" id="487316"/>
    <lineage>
        <taxon>Bacteria</taxon>
        <taxon>Pseudomonadati</taxon>
        <taxon>Pseudomonadota</taxon>
        <taxon>Gammaproteobacteria</taxon>
        <taxon>Moraxellales</taxon>
        <taxon>Moraxellaceae</taxon>
        <taxon>Acinetobacter</taxon>
    </lineage>
</organism>
<evidence type="ECO:0000256" key="9">
    <source>
        <dbReference type="SAM" id="Coils"/>
    </source>
</evidence>
<dbReference type="PANTHER" id="PTHR43804:SF7">
    <property type="entry name" value="LD18447P"/>
    <property type="match status" value="1"/>
</dbReference>
<dbReference type="InterPro" id="IPR004373">
    <property type="entry name" value="RF-1"/>
</dbReference>
<dbReference type="SMART" id="SM00937">
    <property type="entry name" value="PCRF"/>
    <property type="match status" value="1"/>
</dbReference>
<dbReference type="RefSeq" id="WP_004938871.1">
    <property type="nucleotide sequence ID" value="NZ_BBNM01000001.1"/>
</dbReference>
<feature type="modified residue" description="N5-methylglutamine" evidence="7">
    <location>
        <position position="235"/>
    </location>
</feature>
<dbReference type="Proteomes" id="UP001256400">
    <property type="component" value="Chromosome"/>
</dbReference>
<reference evidence="11 13" key="1">
    <citation type="submission" date="2016-08" db="EMBL/GenBank/DDBJ databases">
        <title>Complete genome sequence of Acinetobacter baylyi strain GFJ2.</title>
        <authorList>
            <person name="Tabata M."/>
            <person name="Kuboki S."/>
            <person name="Gibu N."/>
            <person name="Kinouchi Y."/>
            <person name="Vangnai A."/>
            <person name="Kasai D."/>
            <person name="Fukuda M."/>
        </authorList>
    </citation>
    <scope>NUCLEOTIDE SEQUENCE [LARGE SCALE GENOMIC DNA]</scope>
    <source>
        <strain evidence="11 13">GFJ2</strain>
    </source>
</reference>
<evidence type="ECO:0000256" key="5">
    <source>
        <dbReference type="ARBA" id="ARBA00022490"/>
    </source>
</evidence>
<evidence type="ECO:0000313" key="12">
    <source>
        <dbReference type="EMBL" id="WND04548.1"/>
    </source>
</evidence>
<dbReference type="Gene3D" id="6.10.140.1950">
    <property type="match status" value="1"/>
</dbReference>
<dbReference type="FunFam" id="3.30.70.1660:FF:000002">
    <property type="entry name" value="Peptide chain release factor 1"/>
    <property type="match status" value="1"/>
</dbReference>
<protein>
    <recommendedName>
        <fullName evidence="7 8">Peptide chain release factor 1</fullName>
        <shortName evidence="7">RF-1</shortName>
    </recommendedName>
</protein>